<dbReference type="OrthoDB" id="10260443at2759"/>
<dbReference type="GO" id="GO:0006817">
    <property type="term" value="P:phosphate ion transport"/>
    <property type="evidence" value="ECO:0007669"/>
    <property type="project" value="TreeGrafter"/>
</dbReference>
<keyword evidence="4 7" id="KW-1133">Transmembrane helix</keyword>
<dbReference type="PANTHER" id="PTHR10283:SF110">
    <property type="entry name" value="INORGANIC PHOSPHATE TRANSPORTER PHO87-RELATED"/>
    <property type="match status" value="1"/>
</dbReference>
<evidence type="ECO:0000256" key="5">
    <source>
        <dbReference type="ARBA" id="ARBA00023136"/>
    </source>
</evidence>
<evidence type="ECO:0000256" key="4">
    <source>
        <dbReference type="ARBA" id="ARBA00022989"/>
    </source>
</evidence>
<evidence type="ECO:0000256" key="6">
    <source>
        <dbReference type="SAM" id="MobiDB-lite"/>
    </source>
</evidence>
<feature type="transmembrane region" description="Helical" evidence="7">
    <location>
        <begin position="437"/>
        <end position="465"/>
    </location>
</feature>
<dbReference type="EMBL" id="KV453860">
    <property type="protein sequence ID" value="ODV83929.1"/>
    <property type="molecule type" value="Genomic_DNA"/>
</dbReference>
<organism evidence="9 10">
    <name type="scientific">[Candida] arabinofermentans NRRL YB-2248</name>
    <dbReference type="NCBI Taxonomy" id="983967"/>
    <lineage>
        <taxon>Eukaryota</taxon>
        <taxon>Fungi</taxon>
        <taxon>Dikarya</taxon>
        <taxon>Ascomycota</taxon>
        <taxon>Saccharomycotina</taxon>
        <taxon>Pichiomycetes</taxon>
        <taxon>Pichiales</taxon>
        <taxon>Pichiaceae</taxon>
        <taxon>Ogataea</taxon>
        <taxon>Ogataea/Candida clade</taxon>
    </lineage>
</organism>
<keyword evidence="10" id="KW-1185">Reference proteome</keyword>
<feature type="transmembrane region" description="Helical" evidence="7">
    <location>
        <begin position="714"/>
        <end position="732"/>
    </location>
</feature>
<keyword evidence="5 7" id="KW-0472">Membrane</keyword>
<feature type="transmembrane region" description="Helical" evidence="7">
    <location>
        <begin position="663"/>
        <end position="682"/>
    </location>
</feature>
<dbReference type="PANTHER" id="PTHR10283">
    <property type="entry name" value="SOLUTE CARRIER FAMILY 13 MEMBER"/>
    <property type="match status" value="1"/>
</dbReference>
<dbReference type="AlphaFoldDB" id="A0A1E4SWQ1"/>
<evidence type="ECO:0000313" key="9">
    <source>
        <dbReference type="EMBL" id="ODV83929.1"/>
    </source>
</evidence>
<evidence type="ECO:0000256" key="7">
    <source>
        <dbReference type="SAM" id="Phobius"/>
    </source>
</evidence>
<keyword evidence="3 7" id="KW-0812">Transmembrane</keyword>
<dbReference type="STRING" id="983967.A0A1E4SWQ1"/>
<feature type="transmembrane region" description="Helical" evidence="7">
    <location>
        <begin position="688"/>
        <end position="707"/>
    </location>
</feature>
<dbReference type="Proteomes" id="UP000094801">
    <property type="component" value="Unassembled WGS sequence"/>
</dbReference>
<sequence>MKFSHSLQFNAVPEWHDQYLAYSNLKKIIYELRELTIQNAQFETGNSSTAMNDTSNGSKSKLAFVEGSTNFKERFSSKFSDMKRFGKSLKKQRKQNDSGSNNDDDDEITAETYELDSVSTQELEYNQLDIEDVDFLKVTPKKFFENKLNSELKRIDKFYQTEQDSIFGEIEKLLSDLKYYQETKSDLQDIKSSNTTKVLDHDIERNGGLVDEDDDDVESTAAYSTLLGDREFNLSFQHEVSYKKRITENFVNLSQLKSFIELNKIAFSKVCKKFDKVLDEEIRQNYVNSLHTKSYMFNATTMDKVDEYLDELITIYAGVSGQSIEFSKNHLRSYLREHIVFERGTVWKDMIGIDPNNGKGSKVLTGDESELKNFYTLEYYTFKLPFTIDLKYTKIENFLFPKCFVSWKAFKIALAILVGGLLLGIKTLNDRTQGNCMAIVFVSAILWASEAIPLFATSMLIPFLVVTCNVLKDSDTGEVMDASDAATYIFSTMWNSTIMLLIGGFTLAAALSKYNIAKVVSSWIMFFAGTSPRRILFAIMAVALFLSMWISNVAAPVLAYSLISPVLKSIPSDSGFAKALVLGIALVSDIGGMSTPISSPQNMVAIEALTPQPSWGNWFSFSIPLCVIGLFVCWITMILTFNINTVKIKAMKPIKEQFTVKQYYIILVTVVTIVLWCTESQLESRLGASGIISLIPVVAFYGTGILTTTDVNNYPWSIVLLAMGGIALGKAVSSSGLLHTVAVSLSERIDTYPAIGVLAIFGVLCVVFATFVSHTVSALILVPLVQSVGQELHHENLLVCGIALIASVGMALPMSGFPNQIAISMTDDLGNRYLNAGLFISRGVPVSLIMFVLIITVGYGIMSSIGY</sequence>
<evidence type="ECO:0000259" key="8">
    <source>
        <dbReference type="PROSITE" id="PS51382"/>
    </source>
</evidence>
<feature type="domain" description="SPX" evidence="8">
    <location>
        <begin position="1"/>
        <end position="288"/>
    </location>
</feature>
<evidence type="ECO:0000256" key="2">
    <source>
        <dbReference type="ARBA" id="ARBA00022448"/>
    </source>
</evidence>
<dbReference type="GO" id="GO:0005886">
    <property type="term" value="C:plasma membrane"/>
    <property type="evidence" value="ECO:0007669"/>
    <property type="project" value="TreeGrafter"/>
</dbReference>
<keyword evidence="2" id="KW-0813">Transport</keyword>
<evidence type="ECO:0000256" key="3">
    <source>
        <dbReference type="ARBA" id="ARBA00022692"/>
    </source>
</evidence>
<feature type="transmembrane region" description="Helical" evidence="7">
    <location>
        <begin position="404"/>
        <end position="425"/>
    </location>
</feature>
<dbReference type="CDD" id="cd14478">
    <property type="entry name" value="SPX_PHO87_PHO90_like"/>
    <property type="match status" value="1"/>
</dbReference>
<name>A0A1E4SWQ1_9ASCO</name>
<gene>
    <name evidence="9" type="ORF">CANARDRAFT_29649</name>
</gene>
<dbReference type="GO" id="GO:0006797">
    <property type="term" value="P:polyphosphate metabolic process"/>
    <property type="evidence" value="ECO:0007669"/>
    <property type="project" value="TreeGrafter"/>
</dbReference>
<dbReference type="InterPro" id="IPR004331">
    <property type="entry name" value="SPX_dom"/>
</dbReference>
<dbReference type="InterPro" id="IPR004680">
    <property type="entry name" value="Cit_transptr-like_dom"/>
</dbReference>
<accession>A0A1E4SWQ1</accession>
<reference evidence="10" key="1">
    <citation type="submission" date="2016-04" db="EMBL/GenBank/DDBJ databases">
        <title>Comparative genomics of biotechnologically important yeasts.</title>
        <authorList>
            <consortium name="DOE Joint Genome Institute"/>
            <person name="Riley R."/>
            <person name="Haridas S."/>
            <person name="Wolfe K.H."/>
            <person name="Lopes M.R."/>
            <person name="Hittinger C.T."/>
            <person name="Goker M."/>
            <person name="Salamov A."/>
            <person name="Wisecaver J."/>
            <person name="Long T.M."/>
            <person name="Aerts A.L."/>
            <person name="Barry K."/>
            <person name="Choi C."/>
            <person name="Clum A."/>
            <person name="Coughlan A.Y."/>
            <person name="Deshpande S."/>
            <person name="Douglass A.P."/>
            <person name="Hanson S.J."/>
            <person name="Klenk H.-P."/>
            <person name="Labutti K."/>
            <person name="Lapidus A."/>
            <person name="Lindquist E."/>
            <person name="Lipzen A."/>
            <person name="Meier-Kolthoff J.P."/>
            <person name="Ohm R.A."/>
            <person name="Otillar R.P."/>
            <person name="Pangilinan J."/>
            <person name="Peng Y."/>
            <person name="Rokas A."/>
            <person name="Rosa C.A."/>
            <person name="Scheuner C."/>
            <person name="Sibirny A.A."/>
            <person name="Slot J.C."/>
            <person name="Stielow J.B."/>
            <person name="Sun H."/>
            <person name="Kurtzman C.P."/>
            <person name="Blackwell M."/>
            <person name="Grigoriev I.V."/>
            <person name="Jeffries T.W."/>
        </authorList>
    </citation>
    <scope>NUCLEOTIDE SEQUENCE [LARGE SCALE GENOMIC DNA]</scope>
    <source>
        <strain evidence="10">NRRL YB-2248</strain>
    </source>
</reference>
<feature type="transmembrane region" description="Helical" evidence="7">
    <location>
        <begin position="797"/>
        <end position="816"/>
    </location>
</feature>
<proteinExistence type="predicted"/>
<dbReference type="Pfam" id="PF03105">
    <property type="entry name" value="SPX"/>
    <property type="match status" value="1"/>
</dbReference>
<dbReference type="PROSITE" id="PS51382">
    <property type="entry name" value="SPX"/>
    <property type="match status" value="1"/>
</dbReference>
<dbReference type="Pfam" id="PF03600">
    <property type="entry name" value="CitMHS"/>
    <property type="match status" value="1"/>
</dbReference>
<evidence type="ECO:0000256" key="1">
    <source>
        <dbReference type="ARBA" id="ARBA00004141"/>
    </source>
</evidence>
<dbReference type="GO" id="GO:0005315">
    <property type="term" value="F:phosphate transmembrane transporter activity"/>
    <property type="evidence" value="ECO:0007669"/>
    <property type="project" value="TreeGrafter"/>
</dbReference>
<feature type="region of interest" description="Disordered" evidence="6">
    <location>
        <begin position="87"/>
        <end position="108"/>
    </location>
</feature>
<feature type="transmembrane region" description="Helical" evidence="7">
    <location>
        <begin position="618"/>
        <end position="643"/>
    </location>
</feature>
<evidence type="ECO:0000313" key="10">
    <source>
        <dbReference type="Proteomes" id="UP000094801"/>
    </source>
</evidence>
<feature type="transmembrane region" description="Helical" evidence="7">
    <location>
        <begin position="836"/>
        <end position="861"/>
    </location>
</feature>
<protein>
    <recommendedName>
        <fullName evidence="8">SPX domain-containing protein</fullName>
    </recommendedName>
</protein>
<dbReference type="CDD" id="cd01115">
    <property type="entry name" value="SLC13_permease"/>
    <property type="match status" value="1"/>
</dbReference>
<feature type="transmembrane region" description="Helical" evidence="7">
    <location>
        <begin position="485"/>
        <end position="511"/>
    </location>
</feature>
<comment type="subcellular location">
    <subcellularLocation>
        <location evidence="1">Membrane</location>
        <topology evidence="1">Multi-pass membrane protein</topology>
    </subcellularLocation>
</comment>
<feature type="transmembrane region" description="Helical" evidence="7">
    <location>
        <begin position="752"/>
        <end position="785"/>
    </location>
</feature>